<evidence type="ECO:0000313" key="2">
    <source>
        <dbReference type="EMBL" id="VVO30653.1"/>
    </source>
</evidence>
<dbReference type="RefSeq" id="WP_150806253.1">
    <property type="nucleotide sequence ID" value="NZ_CABVHY010000029.1"/>
</dbReference>
<feature type="region of interest" description="Disordered" evidence="1">
    <location>
        <begin position="99"/>
        <end position="143"/>
    </location>
</feature>
<evidence type="ECO:0000256" key="1">
    <source>
        <dbReference type="SAM" id="MobiDB-lite"/>
    </source>
</evidence>
<sequence>MSTDTPRKFQGVWIPAERWLDRTLSPTEKVMLGEISSLETGPRGCYATNAHFAEFFNLSISRVSEIISGLVEKGHLRVELIREGKRVVERRLRLVDPFDFPNTPSENAANPFGKDGEPPSENTQGSNTHSNNTKSIKNPSASGGGKVLLDEGFEQFWKLYPKRKGRKDAVKAWAKLKPSDELRQILITALGSHCASEDWTKDQGRYIPNASTWLNGERWTDEFKPARGTASKHTGLDQIDHEAGLERLPDGTYRIASVNP</sequence>
<dbReference type="OrthoDB" id="6107855at2"/>
<dbReference type="AlphaFoldDB" id="A0A5E7EYT0"/>
<dbReference type="Proteomes" id="UP000379480">
    <property type="component" value="Unassembled WGS sequence"/>
</dbReference>
<accession>A0A5E7EYT0</accession>
<evidence type="ECO:0008006" key="4">
    <source>
        <dbReference type="Google" id="ProtNLM"/>
    </source>
</evidence>
<evidence type="ECO:0000313" key="3">
    <source>
        <dbReference type="Proteomes" id="UP000379480"/>
    </source>
</evidence>
<proteinExistence type="predicted"/>
<organism evidence="2 3">
    <name type="scientific">Pseudomonas fluorescens</name>
    <dbReference type="NCBI Taxonomy" id="294"/>
    <lineage>
        <taxon>Bacteria</taxon>
        <taxon>Pseudomonadati</taxon>
        <taxon>Pseudomonadota</taxon>
        <taxon>Gammaproteobacteria</taxon>
        <taxon>Pseudomonadales</taxon>
        <taxon>Pseudomonadaceae</taxon>
        <taxon>Pseudomonas</taxon>
    </lineage>
</organism>
<feature type="compositionally biased region" description="Polar residues" evidence="1">
    <location>
        <begin position="120"/>
        <end position="141"/>
    </location>
</feature>
<reference evidence="2 3" key="1">
    <citation type="submission" date="2019-09" db="EMBL/GenBank/DDBJ databases">
        <authorList>
            <person name="Chandra G."/>
            <person name="Truman W A."/>
        </authorList>
    </citation>
    <scope>NUCLEOTIDE SEQUENCE [LARGE SCALE GENOMIC DNA]</scope>
    <source>
        <strain evidence="2">PS723</strain>
    </source>
</reference>
<protein>
    <recommendedName>
        <fullName evidence="4">Helix-turn-helix domain-containing protein</fullName>
    </recommendedName>
</protein>
<name>A0A5E7EYT0_PSEFL</name>
<gene>
    <name evidence="2" type="ORF">PS723_04963</name>
</gene>
<dbReference type="EMBL" id="CABVHY010000029">
    <property type="protein sequence ID" value="VVO30653.1"/>
    <property type="molecule type" value="Genomic_DNA"/>
</dbReference>
<dbReference type="Pfam" id="PF13730">
    <property type="entry name" value="HTH_36"/>
    <property type="match status" value="1"/>
</dbReference>